<dbReference type="RefSeq" id="WP_076632056.1">
    <property type="nucleotide sequence ID" value="NZ_CP017273.1"/>
</dbReference>
<sequence length="129" mass="15008">MPEQDRFYQPQNAKDAMRFVQKLFNQYNQAPLTEELVAYHQKLLAYLTNDVTVEVQKQGNSEQGNSEQAAKLNGMIVAMQDWLKIRVSGKPYAGKMQHFKFMPDQQQTTFKQRTIKGSKPNNLRTSPRR</sequence>
<evidence type="ECO:0000256" key="1">
    <source>
        <dbReference type="SAM" id="MobiDB-lite"/>
    </source>
</evidence>
<protein>
    <submittedName>
        <fullName evidence="2">Uncharacterized protein</fullName>
    </submittedName>
</protein>
<name>A0AAX0VBZ5_LATSK</name>
<organism evidence="2 3">
    <name type="scientific">Latilactobacillus sakei</name>
    <name type="common">Lactobacillus sakei</name>
    <dbReference type="NCBI Taxonomy" id="1599"/>
    <lineage>
        <taxon>Bacteria</taxon>
        <taxon>Bacillati</taxon>
        <taxon>Bacillota</taxon>
        <taxon>Bacilli</taxon>
        <taxon>Lactobacillales</taxon>
        <taxon>Lactobacillaceae</taxon>
        <taxon>Latilactobacillus</taxon>
    </lineage>
</organism>
<feature type="compositionally biased region" description="Polar residues" evidence="1">
    <location>
        <begin position="119"/>
        <end position="129"/>
    </location>
</feature>
<evidence type="ECO:0000313" key="2">
    <source>
        <dbReference type="EMBL" id="PKX79177.1"/>
    </source>
</evidence>
<gene>
    <name evidence="2" type="ORF">CUR37_02995</name>
</gene>
<dbReference type="Proteomes" id="UP000234349">
    <property type="component" value="Unassembled WGS sequence"/>
</dbReference>
<dbReference type="AlphaFoldDB" id="A0AAX0VBZ5"/>
<accession>A0AAX0VBZ5</accession>
<feature type="region of interest" description="Disordered" evidence="1">
    <location>
        <begin position="105"/>
        <end position="129"/>
    </location>
</feature>
<evidence type="ECO:0000313" key="3">
    <source>
        <dbReference type="Proteomes" id="UP000234349"/>
    </source>
</evidence>
<reference evidence="2 3" key="1">
    <citation type="submission" date="2016-09" db="EMBL/GenBank/DDBJ databases">
        <authorList>
            <person name="Inglin R.C."/>
        </authorList>
    </citation>
    <scope>NUCLEOTIDE SEQUENCE [LARGE SCALE GENOMIC DNA]</scope>
    <source>
        <strain evidence="2 3">RI-517</strain>
    </source>
</reference>
<dbReference type="EMBL" id="MKGH01000010">
    <property type="protein sequence ID" value="PKX79177.1"/>
    <property type="molecule type" value="Genomic_DNA"/>
</dbReference>
<comment type="caution">
    <text evidence="2">The sequence shown here is derived from an EMBL/GenBank/DDBJ whole genome shotgun (WGS) entry which is preliminary data.</text>
</comment>
<proteinExistence type="predicted"/>